<keyword evidence="3" id="KW-1003">Cell membrane</keyword>
<keyword evidence="9" id="KW-0762">Sugar transport</keyword>
<evidence type="ECO:0000256" key="6">
    <source>
        <dbReference type="ARBA" id="ARBA00023136"/>
    </source>
</evidence>
<evidence type="ECO:0000313" key="9">
    <source>
        <dbReference type="EMBL" id="ROP83161.1"/>
    </source>
</evidence>
<keyword evidence="6 7" id="KW-0472">Membrane</keyword>
<dbReference type="CDD" id="cd06261">
    <property type="entry name" value="TM_PBP2"/>
    <property type="match status" value="1"/>
</dbReference>
<dbReference type="RefSeq" id="WP_123694174.1">
    <property type="nucleotide sequence ID" value="NZ_AP019700.1"/>
</dbReference>
<dbReference type="Proteomes" id="UP000278222">
    <property type="component" value="Unassembled WGS sequence"/>
</dbReference>
<feature type="transmembrane region" description="Helical" evidence="7">
    <location>
        <begin position="207"/>
        <end position="226"/>
    </location>
</feature>
<name>A0A3N1KRD6_9PROT</name>
<accession>A0A3N1KRD6</accession>
<feature type="domain" description="ABC transmembrane type-1" evidence="8">
    <location>
        <begin position="68"/>
        <end position="283"/>
    </location>
</feature>
<dbReference type="OrthoDB" id="9785347at2"/>
<dbReference type="AlphaFoldDB" id="A0A3N1KRD6"/>
<comment type="similarity">
    <text evidence="7">Belongs to the binding-protein-dependent transport system permease family.</text>
</comment>
<feature type="transmembrane region" description="Helical" evidence="7">
    <location>
        <begin position="155"/>
        <end position="178"/>
    </location>
</feature>
<feature type="transmembrane region" description="Helical" evidence="7">
    <location>
        <begin position="12"/>
        <end position="31"/>
    </location>
</feature>
<gene>
    <name evidence="9" type="ORF">EDC65_4692</name>
</gene>
<feature type="transmembrane region" description="Helical" evidence="7">
    <location>
        <begin position="108"/>
        <end position="128"/>
    </location>
</feature>
<dbReference type="PROSITE" id="PS50928">
    <property type="entry name" value="ABC_TM1"/>
    <property type="match status" value="1"/>
</dbReference>
<dbReference type="Pfam" id="PF00528">
    <property type="entry name" value="BPD_transp_1"/>
    <property type="match status" value="1"/>
</dbReference>
<dbReference type="PANTHER" id="PTHR30193">
    <property type="entry name" value="ABC TRANSPORTER PERMEASE PROTEIN"/>
    <property type="match status" value="1"/>
</dbReference>
<evidence type="ECO:0000259" key="8">
    <source>
        <dbReference type="PROSITE" id="PS50928"/>
    </source>
</evidence>
<sequence length="294" mass="32995">MFALQGRYAAWLFIAPAVLAVVVFVYLPMVLNVGVSFYDWNVLRGDFTWRGTDNYVSTMENIDFQSATTNTAIYLAVLVPLKIVIPLVLAFTLLRVRNPILVRAYRAIYFIPTIVSFSIAGVVWLWMFNPIVGFLNTLLEAAGLPTHRWINDPDLAIWCVTAVAFWKGFGLNLILYAAALVNIPGEVLEAAELDGANAWVRAFRIELPMISPTLFFTAITTVLIVMDEIVGVVDVLTEGGPFNTSSNLVYFLYERAFRQFNFGEAAAVATIIIALVALVTWLQFKVFERYVHYQ</sequence>
<keyword evidence="5 7" id="KW-1133">Transmembrane helix</keyword>
<dbReference type="GO" id="GO:0055085">
    <property type="term" value="P:transmembrane transport"/>
    <property type="evidence" value="ECO:0007669"/>
    <property type="project" value="InterPro"/>
</dbReference>
<comment type="caution">
    <text evidence="9">The sequence shown here is derived from an EMBL/GenBank/DDBJ whole genome shotgun (WGS) entry which is preliminary data.</text>
</comment>
<evidence type="ECO:0000256" key="7">
    <source>
        <dbReference type="RuleBase" id="RU363032"/>
    </source>
</evidence>
<dbReference type="InterPro" id="IPR051393">
    <property type="entry name" value="ABC_transporter_permease"/>
</dbReference>
<dbReference type="GO" id="GO:0005886">
    <property type="term" value="C:plasma membrane"/>
    <property type="evidence" value="ECO:0007669"/>
    <property type="project" value="UniProtKB-SubCell"/>
</dbReference>
<dbReference type="InterPro" id="IPR000515">
    <property type="entry name" value="MetI-like"/>
</dbReference>
<organism evidence="9 10">
    <name type="scientific">Stella humosa</name>
    <dbReference type="NCBI Taxonomy" id="94"/>
    <lineage>
        <taxon>Bacteria</taxon>
        <taxon>Pseudomonadati</taxon>
        <taxon>Pseudomonadota</taxon>
        <taxon>Alphaproteobacteria</taxon>
        <taxon>Rhodospirillales</taxon>
        <taxon>Stellaceae</taxon>
        <taxon>Stella</taxon>
    </lineage>
</organism>
<proteinExistence type="inferred from homology"/>
<evidence type="ECO:0000256" key="4">
    <source>
        <dbReference type="ARBA" id="ARBA00022692"/>
    </source>
</evidence>
<reference evidence="9 10" key="1">
    <citation type="submission" date="2018-11" db="EMBL/GenBank/DDBJ databases">
        <title>Genomic Encyclopedia of Type Strains, Phase IV (KMG-IV): sequencing the most valuable type-strain genomes for metagenomic binning, comparative biology and taxonomic classification.</title>
        <authorList>
            <person name="Goeker M."/>
        </authorList>
    </citation>
    <scope>NUCLEOTIDE SEQUENCE [LARGE SCALE GENOMIC DNA]</scope>
    <source>
        <strain evidence="9 10">DSM 5900</strain>
    </source>
</reference>
<evidence type="ECO:0000256" key="2">
    <source>
        <dbReference type="ARBA" id="ARBA00022448"/>
    </source>
</evidence>
<keyword evidence="10" id="KW-1185">Reference proteome</keyword>
<evidence type="ECO:0000256" key="3">
    <source>
        <dbReference type="ARBA" id="ARBA00022475"/>
    </source>
</evidence>
<protein>
    <submittedName>
        <fullName evidence="9">Multiple sugar transport system permease protein/sn-glycerol 3-phosphate transport system permease protein</fullName>
    </submittedName>
</protein>
<evidence type="ECO:0000256" key="5">
    <source>
        <dbReference type="ARBA" id="ARBA00022989"/>
    </source>
</evidence>
<keyword evidence="2 7" id="KW-0813">Transport</keyword>
<dbReference type="InterPro" id="IPR035906">
    <property type="entry name" value="MetI-like_sf"/>
</dbReference>
<dbReference type="Gene3D" id="1.10.3720.10">
    <property type="entry name" value="MetI-like"/>
    <property type="match status" value="1"/>
</dbReference>
<comment type="subcellular location">
    <subcellularLocation>
        <location evidence="1 7">Cell membrane</location>
        <topology evidence="1 7">Multi-pass membrane protein</topology>
    </subcellularLocation>
</comment>
<keyword evidence="4 7" id="KW-0812">Transmembrane</keyword>
<feature type="transmembrane region" description="Helical" evidence="7">
    <location>
        <begin position="265"/>
        <end position="284"/>
    </location>
</feature>
<dbReference type="PANTHER" id="PTHR30193:SF37">
    <property type="entry name" value="INNER MEMBRANE ABC TRANSPORTER PERMEASE PROTEIN YCJO"/>
    <property type="match status" value="1"/>
</dbReference>
<evidence type="ECO:0000256" key="1">
    <source>
        <dbReference type="ARBA" id="ARBA00004651"/>
    </source>
</evidence>
<feature type="transmembrane region" description="Helical" evidence="7">
    <location>
        <begin position="72"/>
        <end position="96"/>
    </location>
</feature>
<dbReference type="SUPFAM" id="SSF161098">
    <property type="entry name" value="MetI-like"/>
    <property type="match status" value="1"/>
</dbReference>
<dbReference type="EMBL" id="RJKX01000017">
    <property type="protein sequence ID" value="ROP83161.1"/>
    <property type="molecule type" value="Genomic_DNA"/>
</dbReference>
<evidence type="ECO:0000313" key="10">
    <source>
        <dbReference type="Proteomes" id="UP000278222"/>
    </source>
</evidence>